<organism evidence="2 3">
    <name type="scientific">Cherax quadricarinatus</name>
    <name type="common">Australian red claw crayfish</name>
    <dbReference type="NCBI Taxonomy" id="27406"/>
    <lineage>
        <taxon>Eukaryota</taxon>
        <taxon>Metazoa</taxon>
        <taxon>Ecdysozoa</taxon>
        <taxon>Arthropoda</taxon>
        <taxon>Crustacea</taxon>
        <taxon>Multicrustacea</taxon>
        <taxon>Malacostraca</taxon>
        <taxon>Eumalacostraca</taxon>
        <taxon>Eucarida</taxon>
        <taxon>Decapoda</taxon>
        <taxon>Pleocyemata</taxon>
        <taxon>Astacidea</taxon>
        <taxon>Parastacoidea</taxon>
        <taxon>Parastacidae</taxon>
        <taxon>Cherax</taxon>
    </lineage>
</organism>
<keyword evidence="1" id="KW-0812">Transmembrane</keyword>
<keyword evidence="3" id="KW-1185">Reference proteome</keyword>
<proteinExistence type="predicted"/>
<evidence type="ECO:0000313" key="2">
    <source>
        <dbReference type="EMBL" id="KAK8735559.1"/>
    </source>
</evidence>
<keyword evidence="1" id="KW-0472">Membrane</keyword>
<comment type="caution">
    <text evidence="2">The sequence shown here is derived from an EMBL/GenBank/DDBJ whole genome shotgun (WGS) entry which is preliminary data.</text>
</comment>
<evidence type="ECO:0000313" key="3">
    <source>
        <dbReference type="Proteomes" id="UP001445076"/>
    </source>
</evidence>
<gene>
    <name evidence="2" type="ORF">OTU49_005440</name>
</gene>
<accession>A0AAW0X763</accession>
<feature type="transmembrane region" description="Helical" evidence="1">
    <location>
        <begin position="80"/>
        <end position="97"/>
    </location>
</feature>
<name>A0AAW0X763_CHEQU</name>
<evidence type="ECO:0000256" key="1">
    <source>
        <dbReference type="SAM" id="Phobius"/>
    </source>
</evidence>
<reference evidence="2 3" key="1">
    <citation type="journal article" date="2024" name="BMC Genomics">
        <title>Genome assembly of redclaw crayfish (Cherax quadricarinatus) provides insights into its immune adaptation and hypoxia tolerance.</title>
        <authorList>
            <person name="Liu Z."/>
            <person name="Zheng J."/>
            <person name="Li H."/>
            <person name="Fang K."/>
            <person name="Wang S."/>
            <person name="He J."/>
            <person name="Zhou D."/>
            <person name="Weng S."/>
            <person name="Chi M."/>
            <person name="Gu Z."/>
            <person name="He J."/>
            <person name="Li F."/>
            <person name="Wang M."/>
        </authorList>
    </citation>
    <scope>NUCLEOTIDE SEQUENCE [LARGE SCALE GENOMIC DNA]</scope>
    <source>
        <strain evidence="2">ZL_2023a</strain>
    </source>
</reference>
<keyword evidence="1" id="KW-1133">Transmembrane helix</keyword>
<feature type="non-terminal residue" evidence="2">
    <location>
        <position position="109"/>
    </location>
</feature>
<dbReference type="AlphaFoldDB" id="A0AAW0X763"/>
<sequence>MFMVDGQLYCDYSYINTGERDGGRVVERAGRRDTVRCVYERHWEVWNCCLTSSHRPEPAPGYSTSSQHHIGHLPLLNFDVVYILQLFIFSNVILNYIKVEFMNIFLEPK</sequence>
<protein>
    <submittedName>
        <fullName evidence="2">Uncharacterized protein</fullName>
    </submittedName>
</protein>
<dbReference type="Proteomes" id="UP001445076">
    <property type="component" value="Unassembled WGS sequence"/>
</dbReference>
<dbReference type="EMBL" id="JARKIK010000047">
    <property type="protein sequence ID" value="KAK8735559.1"/>
    <property type="molecule type" value="Genomic_DNA"/>
</dbReference>